<protein>
    <submittedName>
        <fullName evidence="12">Ribosomal RNA small subunit methyltransferase B isoform 1</fullName>
    </submittedName>
</protein>
<feature type="active site" description="Nucleophile" evidence="9">
    <location>
        <position position="309"/>
    </location>
</feature>
<dbReference type="SUPFAM" id="SSF53335">
    <property type="entry name" value="S-adenosyl-L-methionine-dependent methyltransferases"/>
    <property type="match status" value="1"/>
</dbReference>
<dbReference type="PRINTS" id="PR02011">
    <property type="entry name" value="RCMTNCL1"/>
</dbReference>
<evidence type="ECO:0000256" key="4">
    <source>
        <dbReference type="ARBA" id="ARBA00022679"/>
    </source>
</evidence>
<evidence type="ECO:0000256" key="5">
    <source>
        <dbReference type="ARBA" id="ARBA00022691"/>
    </source>
</evidence>
<keyword evidence="13" id="KW-1185">Reference proteome</keyword>
<evidence type="ECO:0000256" key="2">
    <source>
        <dbReference type="ARBA" id="ARBA00022555"/>
    </source>
</evidence>
<keyword evidence="7 9" id="KW-0694">RNA-binding</keyword>
<dbReference type="InterPro" id="IPR023267">
    <property type="entry name" value="RCMT"/>
</dbReference>
<feature type="binding site" evidence="9">
    <location>
        <position position="256"/>
    </location>
    <ligand>
        <name>S-adenosyl-L-methionine</name>
        <dbReference type="ChEBI" id="CHEBI:59789"/>
    </ligand>
</feature>
<evidence type="ECO:0000256" key="7">
    <source>
        <dbReference type="ARBA" id="ARBA00022884"/>
    </source>
</evidence>
<dbReference type="Gramene" id="EME31740">
    <property type="protein sequence ID" value="EME31740"/>
    <property type="gene ID" value="Gasu_11160"/>
</dbReference>
<comment type="similarity">
    <text evidence="9">Belongs to the class I-like SAM-binding methyltransferase superfamily. RsmB/NOP family.</text>
</comment>
<feature type="binding site" evidence="9">
    <location>
        <position position="213"/>
    </location>
    <ligand>
        <name>S-adenosyl-L-methionine</name>
        <dbReference type="ChEBI" id="CHEBI:59789"/>
    </ligand>
</feature>
<dbReference type="OMA" id="ILADMPC"/>
<evidence type="ECO:0000256" key="9">
    <source>
        <dbReference type="PROSITE-ProRule" id="PRU01023"/>
    </source>
</evidence>
<dbReference type="InterPro" id="IPR029063">
    <property type="entry name" value="SAM-dependent_MTases_sf"/>
</dbReference>
<dbReference type="EMBL" id="KB454490">
    <property type="protein sequence ID" value="EME31740.1"/>
    <property type="molecule type" value="Genomic_DNA"/>
</dbReference>
<comment type="caution">
    <text evidence="9">Lacks conserved residue(s) required for the propagation of feature annotation.</text>
</comment>
<dbReference type="eggNOG" id="KOG2198">
    <property type="taxonomic scope" value="Eukaryota"/>
</dbReference>
<dbReference type="PROSITE" id="PS51686">
    <property type="entry name" value="SAM_MT_RSMB_NOP"/>
    <property type="match status" value="1"/>
</dbReference>
<keyword evidence="3 9" id="KW-0489">Methyltransferase</keyword>
<dbReference type="GO" id="GO:0016428">
    <property type="term" value="F:tRNA (cytidine-5-)-methyltransferase activity"/>
    <property type="evidence" value="ECO:0007669"/>
    <property type="project" value="InterPro"/>
</dbReference>
<proteinExistence type="inferred from homology"/>
<keyword evidence="8" id="KW-0539">Nucleus</keyword>
<keyword evidence="4 9" id="KW-0808">Transferase</keyword>
<evidence type="ECO:0000259" key="11">
    <source>
        <dbReference type="PROSITE" id="PS51686"/>
    </source>
</evidence>
<evidence type="ECO:0000313" key="13">
    <source>
        <dbReference type="Proteomes" id="UP000030680"/>
    </source>
</evidence>
<sequence length="660" mass="76091">MLDKQGNGASTDNRDNDCAHNTVERGQQRFKTYYEEQELVDEEEWNHFWNTLFVPLPACFWISQSHPSSTRMSALCKQLEAYFSSVEEVDSIKSSIPYPLKWFPNELAWCLNISRQVLKRDEKLSKLHDFIVEQNSSGVINRQEAVSMLPPVLLQVQPGDKVLDMCAAPGSKTAQLLDMLGAKNYSAAERQVCTIRLSKDIVDIHESLVVANDSNLKRCWMLIHQLKRFSCPYIVITNHEAQKFPVGMRFNRILCDVPCSGDGTLRKSPDLWKRWYADTGMNLHPLQLAILLRGCDLLETGGKLVYSTCSLNPVENEAVVAEVLRRRSTQISLINVDNLLSNLKFRRGLTSWKVKNNAEEFGFFTCYEEVPLHRRKKIPPSLFPKDDLKDLGIDKCIRILPHDQDTGGFFIAMFEKVSRDTQDTWQKLRFDKEKAYMKTRRISRLISDDPFERLSTVNISLLKTIAYFYGLDEELLSNHLMTRTSDAGRVRRIYYLSEQVKSIVENSVGNLDRLTTDDDNEKYPYRVVHGGIRCFEAVDCKYQVECPYRIVFEGAPLIALRMSKRLEYVEDEEVWNFLLHVKDVIKIAEIPFINLRTSLEQTSPGSVIFCFTNESTKDYLTAWLGPSMLSIFVTTEDIRLLQSHISRNYISLTDMLNNDE</sequence>
<feature type="binding site" evidence="9">
    <location>
        <begin position="166"/>
        <end position="172"/>
    </location>
    <ligand>
        <name>S-adenosyl-L-methionine</name>
        <dbReference type="ChEBI" id="CHEBI:59789"/>
    </ligand>
</feature>
<dbReference type="RefSeq" id="XP_005708260.1">
    <property type="nucleotide sequence ID" value="XM_005708203.1"/>
</dbReference>
<feature type="compositionally biased region" description="Basic and acidic residues" evidence="10">
    <location>
        <begin position="12"/>
        <end position="21"/>
    </location>
</feature>
<evidence type="ECO:0000256" key="10">
    <source>
        <dbReference type="SAM" id="MobiDB-lite"/>
    </source>
</evidence>
<dbReference type="PANTHER" id="PTHR22808">
    <property type="entry name" value="NCL1 YEAST -RELATED NOL1/NOP2/FMU SUN DOMAIN-CONTAINING"/>
    <property type="match status" value="1"/>
</dbReference>
<dbReference type="GO" id="GO:0005634">
    <property type="term" value="C:nucleus"/>
    <property type="evidence" value="ECO:0007669"/>
    <property type="project" value="UniProtKB-SubCell"/>
</dbReference>
<keyword evidence="2" id="KW-0820">tRNA-binding</keyword>
<dbReference type="OrthoDB" id="6093671at2759"/>
<dbReference type="GO" id="GO:0000049">
    <property type="term" value="F:tRNA binding"/>
    <property type="evidence" value="ECO:0007669"/>
    <property type="project" value="UniProtKB-KW"/>
</dbReference>
<evidence type="ECO:0000313" key="12">
    <source>
        <dbReference type="EMBL" id="EME31740.1"/>
    </source>
</evidence>
<gene>
    <name evidence="12" type="ORF">Gasu_11160</name>
</gene>
<dbReference type="KEGG" id="gsl:Gasu_11160"/>
<comment type="subcellular location">
    <subcellularLocation>
        <location evidence="1">Nucleus</location>
    </subcellularLocation>
</comment>
<dbReference type="Gene3D" id="3.40.50.150">
    <property type="entry name" value="Vaccinia Virus protein VP39"/>
    <property type="match status" value="1"/>
</dbReference>
<feature type="domain" description="SAM-dependent MTase RsmB/NOP-type" evidence="11">
    <location>
        <begin position="48"/>
        <end position="417"/>
    </location>
</feature>
<dbReference type="InterPro" id="IPR001678">
    <property type="entry name" value="MeTrfase_RsmB-F_NOP2_dom"/>
</dbReference>
<dbReference type="Proteomes" id="UP000030680">
    <property type="component" value="Unassembled WGS sequence"/>
</dbReference>
<dbReference type="GO" id="GO:0030488">
    <property type="term" value="P:tRNA methylation"/>
    <property type="evidence" value="ECO:0007669"/>
    <property type="project" value="UniProtKB-ARBA"/>
</dbReference>
<dbReference type="GeneID" id="17090364"/>
<accession>M2X5H3</accession>
<evidence type="ECO:0000256" key="8">
    <source>
        <dbReference type="ARBA" id="ARBA00023242"/>
    </source>
</evidence>
<organism evidence="12 13">
    <name type="scientific">Galdieria sulphuraria</name>
    <name type="common">Red alga</name>
    <dbReference type="NCBI Taxonomy" id="130081"/>
    <lineage>
        <taxon>Eukaryota</taxon>
        <taxon>Rhodophyta</taxon>
        <taxon>Bangiophyceae</taxon>
        <taxon>Galdieriales</taxon>
        <taxon>Galdieriaceae</taxon>
        <taxon>Galdieria</taxon>
    </lineage>
</organism>
<dbReference type="InterPro" id="IPR057285">
    <property type="entry name" value="Pre-PUA_NSUN2"/>
</dbReference>
<reference evidence="13" key="1">
    <citation type="journal article" date="2013" name="Science">
        <title>Gene transfer from bacteria and archaea facilitated evolution of an extremophilic eukaryote.</title>
        <authorList>
            <person name="Schonknecht G."/>
            <person name="Chen W.H."/>
            <person name="Ternes C.M."/>
            <person name="Barbier G.G."/>
            <person name="Shrestha R.P."/>
            <person name="Stanke M."/>
            <person name="Brautigam A."/>
            <person name="Baker B.J."/>
            <person name="Banfield J.F."/>
            <person name="Garavito R.M."/>
            <person name="Carr K."/>
            <person name="Wilkerson C."/>
            <person name="Rensing S.A."/>
            <person name="Gagneul D."/>
            <person name="Dickenson N.E."/>
            <person name="Oesterhelt C."/>
            <person name="Lercher M.J."/>
            <person name="Weber A.P."/>
        </authorList>
    </citation>
    <scope>NUCLEOTIDE SEQUENCE [LARGE SCALE GENOMIC DNA]</scope>
    <source>
        <strain evidence="13">074W</strain>
    </source>
</reference>
<name>M2X5H3_GALSU</name>
<keyword evidence="6" id="KW-0819">tRNA processing</keyword>
<dbReference type="InterPro" id="IPR023270">
    <property type="entry name" value="RCMT_NCL1"/>
</dbReference>
<feature type="region of interest" description="Disordered" evidence="10">
    <location>
        <begin position="1"/>
        <end position="21"/>
    </location>
</feature>
<dbReference type="Pfam" id="PF01189">
    <property type="entry name" value="Methyltr_RsmB-F"/>
    <property type="match status" value="2"/>
</dbReference>
<keyword evidence="5 9" id="KW-0949">S-adenosyl-L-methionine</keyword>
<evidence type="ECO:0000256" key="1">
    <source>
        <dbReference type="ARBA" id="ARBA00004123"/>
    </source>
</evidence>
<dbReference type="PRINTS" id="PR02008">
    <property type="entry name" value="RCMTFAMILY"/>
</dbReference>
<dbReference type="InterPro" id="IPR049560">
    <property type="entry name" value="MeTrfase_RsmB-F_NOP2_cat"/>
</dbReference>
<evidence type="ECO:0000256" key="6">
    <source>
        <dbReference type="ARBA" id="ARBA00022694"/>
    </source>
</evidence>
<dbReference type="STRING" id="130081.M2X5H3"/>
<dbReference type="Pfam" id="PF25376">
    <property type="entry name" value="Pre-PUA_NSUN2"/>
    <property type="match status" value="1"/>
</dbReference>
<dbReference type="AlphaFoldDB" id="M2X5H3"/>
<evidence type="ECO:0000256" key="3">
    <source>
        <dbReference type="ARBA" id="ARBA00022603"/>
    </source>
</evidence>